<dbReference type="InterPro" id="IPR009286">
    <property type="entry name" value="Ins_P5_2-kin"/>
</dbReference>
<keyword evidence="4 8" id="KW-0808">Transferase</keyword>
<dbReference type="AlphaFoldDB" id="S8ELD1"/>
<reference evidence="9 10" key="1">
    <citation type="journal article" date="2012" name="Science">
        <title>The Paleozoic origin of enzymatic lignin decomposition reconstructed from 31 fungal genomes.</title>
        <authorList>
            <person name="Floudas D."/>
            <person name="Binder M."/>
            <person name="Riley R."/>
            <person name="Barry K."/>
            <person name="Blanchette R.A."/>
            <person name="Henrissat B."/>
            <person name="Martinez A.T."/>
            <person name="Otillar R."/>
            <person name="Spatafora J.W."/>
            <person name="Yadav J.S."/>
            <person name="Aerts A."/>
            <person name="Benoit I."/>
            <person name="Boyd A."/>
            <person name="Carlson A."/>
            <person name="Copeland A."/>
            <person name="Coutinho P.M."/>
            <person name="de Vries R.P."/>
            <person name="Ferreira P."/>
            <person name="Findley K."/>
            <person name="Foster B."/>
            <person name="Gaskell J."/>
            <person name="Glotzer D."/>
            <person name="Gorecki P."/>
            <person name="Heitman J."/>
            <person name="Hesse C."/>
            <person name="Hori C."/>
            <person name="Igarashi K."/>
            <person name="Jurgens J.A."/>
            <person name="Kallen N."/>
            <person name="Kersten P."/>
            <person name="Kohler A."/>
            <person name="Kuees U."/>
            <person name="Kumar T.K.A."/>
            <person name="Kuo A."/>
            <person name="LaButti K."/>
            <person name="Larrondo L.F."/>
            <person name="Lindquist E."/>
            <person name="Ling A."/>
            <person name="Lombard V."/>
            <person name="Lucas S."/>
            <person name="Lundell T."/>
            <person name="Martin R."/>
            <person name="McLaughlin D.J."/>
            <person name="Morgenstern I."/>
            <person name="Morin E."/>
            <person name="Murat C."/>
            <person name="Nagy L.G."/>
            <person name="Nolan M."/>
            <person name="Ohm R.A."/>
            <person name="Patyshakuliyeva A."/>
            <person name="Rokas A."/>
            <person name="Ruiz-Duenas F.J."/>
            <person name="Sabat G."/>
            <person name="Salamov A."/>
            <person name="Samejima M."/>
            <person name="Schmutz J."/>
            <person name="Slot J.C."/>
            <person name="St John F."/>
            <person name="Stenlid J."/>
            <person name="Sun H."/>
            <person name="Sun S."/>
            <person name="Syed K."/>
            <person name="Tsang A."/>
            <person name="Wiebenga A."/>
            <person name="Young D."/>
            <person name="Pisabarro A."/>
            <person name="Eastwood D.C."/>
            <person name="Martin F."/>
            <person name="Cullen D."/>
            <person name="Grigoriev I.V."/>
            <person name="Hibbett D.S."/>
        </authorList>
    </citation>
    <scope>NUCLEOTIDE SEQUENCE</scope>
    <source>
        <strain evidence="10">FP-58527</strain>
    </source>
</reference>
<evidence type="ECO:0000256" key="3">
    <source>
        <dbReference type="ARBA" id="ARBA00014846"/>
    </source>
</evidence>
<sequence>MVTTPVSRSSLEDWKYIAEGGSTIVFAYVGLANHLLSNKVLRLRKVKYQTIGSKDDALAPPLNDLDDPVIVFQHMIIRRLVPDGFLPSLEVVNVDKGWVRLLAEAAEAQRPEARRLVDQIDLDRETAVLADNLIGDSGLAVEIKPKWGFLPRPDHLSPLTRPVKTRTCRFCMHAHAKGAAENDVPLDFCPLDLYSGDEHRVRRALCGLWTGWVRTDGGINNLRIFVDGCVLRPSSDSPSPHRFLTAFMTPSVPPLNDLQGDFVDTLLPVLLTTPVLSLLSFRQRTLDSLDIEGLAALWARIHADGDLFFGAAEPTLEEWTRFVDMYLARCEGASIRAEPDGRQEPDEAELQHHCLAYLLSATFKDCSIVIRFGPRVGSSEQLPGEVVGDVHTTKQGRSLCSAARAEVKLIDLDVKSIRRLTKWERMDRDIVWAYALVDDPRTCVDSLAGMWGVP</sequence>
<dbReference type="Gene3D" id="3.30.200.110">
    <property type="entry name" value="Inositol-pentakisphosphate 2-kinase, N-lobe"/>
    <property type="match status" value="1"/>
</dbReference>
<evidence type="ECO:0000256" key="8">
    <source>
        <dbReference type="RuleBase" id="RU364126"/>
    </source>
</evidence>
<dbReference type="PANTHER" id="PTHR14456:SF2">
    <property type="entry name" value="INOSITOL-PENTAKISPHOSPHATE 2-KINASE"/>
    <property type="match status" value="1"/>
</dbReference>
<name>S8ELD1_FOMSC</name>
<dbReference type="Pfam" id="PF06090">
    <property type="entry name" value="Ins_P5_2-kin"/>
    <property type="match status" value="1"/>
</dbReference>
<comment type="catalytic activity">
    <reaction evidence="1 8">
        <text>1D-myo-inositol 1,3,4,5,6-pentakisphosphate + ATP = 1D-myo-inositol hexakisphosphate + ADP + H(+)</text>
        <dbReference type="Rhea" id="RHEA:20313"/>
        <dbReference type="ChEBI" id="CHEBI:15378"/>
        <dbReference type="ChEBI" id="CHEBI:30616"/>
        <dbReference type="ChEBI" id="CHEBI:57733"/>
        <dbReference type="ChEBI" id="CHEBI:58130"/>
        <dbReference type="ChEBI" id="CHEBI:456216"/>
        <dbReference type="EC" id="2.7.1.158"/>
    </reaction>
</comment>
<dbReference type="GO" id="GO:0005524">
    <property type="term" value="F:ATP binding"/>
    <property type="evidence" value="ECO:0007669"/>
    <property type="project" value="UniProtKB-KW"/>
</dbReference>
<keyword evidence="5 8" id="KW-0547">Nucleotide-binding</keyword>
<comment type="function">
    <text evidence="8">Phosphorylates Ins(1,3,4,5,6)P5 at position 2 to form Ins(1,2,3,4,5,6)P6 (InsP6 or phytate).</text>
</comment>
<dbReference type="GO" id="GO:0035299">
    <property type="term" value="F:inositol-1,3,4,5,6-pentakisphosphate 2-kinase activity"/>
    <property type="evidence" value="ECO:0007669"/>
    <property type="project" value="UniProtKB-EC"/>
</dbReference>
<keyword evidence="10" id="KW-1185">Reference proteome</keyword>
<comment type="domain">
    <text evidence="8">The EXKPK motif is conserved in inositol-pentakisphosphate 2-kinases of both family 1 and 2.</text>
</comment>
<keyword evidence="6 8" id="KW-0418">Kinase</keyword>
<dbReference type="Proteomes" id="UP000015241">
    <property type="component" value="Unassembled WGS sequence"/>
</dbReference>
<evidence type="ECO:0000256" key="6">
    <source>
        <dbReference type="ARBA" id="ARBA00022777"/>
    </source>
</evidence>
<dbReference type="GO" id="GO:0005634">
    <property type="term" value="C:nucleus"/>
    <property type="evidence" value="ECO:0007669"/>
    <property type="project" value="TreeGrafter"/>
</dbReference>
<dbReference type="HOGENOM" id="CLU_033188_1_0_1"/>
<evidence type="ECO:0000256" key="4">
    <source>
        <dbReference type="ARBA" id="ARBA00022679"/>
    </source>
</evidence>
<evidence type="ECO:0000256" key="1">
    <source>
        <dbReference type="ARBA" id="ARBA00001774"/>
    </source>
</evidence>
<dbReference type="OrthoDB" id="272370at2759"/>
<dbReference type="EC" id="2.7.1.158" evidence="2 8"/>
<dbReference type="STRING" id="743788.S8ELD1"/>
<dbReference type="PANTHER" id="PTHR14456">
    <property type="entry name" value="INOSITOL POLYPHOSPHATE KINASE 1"/>
    <property type="match status" value="1"/>
</dbReference>
<dbReference type="InParanoid" id="S8ELD1"/>
<keyword evidence="7 8" id="KW-0067">ATP-binding</keyword>
<protein>
    <recommendedName>
        <fullName evidence="3 8">Inositol-pentakisphosphate 2-kinase</fullName>
        <ecNumber evidence="2 8">2.7.1.158</ecNumber>
    </recommendedName>
</protein>
<evidence type="ECO:0000256" key="7">
    <source>
        <dbReference type="ARBA" id="ARBA00022840"/>
    </source>
</evidence>
<evidence type="ECO:0000256" key="5">
    <source>
        <dbReference type="ARBA" id="ARBA00022741"/>
    </source>
</evidence>
<organism evidence="9 10">
    <name type="scientific">Fomitopsis schrenkii</name>
    <name type="common">Brown rot fungus</name>
    <dbReference type="NCBI Taxonomy" id="2126942"/>
    <lineage>
        <taxon>Eukaryota</taxon>
        <taxon>Fungi</taxon>
        <taxon>Dikarya</taxon>
        <taxon>Basidiomycota</taxon>
        <taxon>Agaricomycotina</taxon>
        <taxon>Agaricomycetes</taxon>
        <taxon>Polyporales</taxon>
        <taxon>Fomitopsis</taxon>
    </lineage>
</organism>
<accession>S8ELD1</accession>
<evidence type="ECO:0000313" key="10">
    <source>
        <dbReference type="Proteomes" id="UP000015241"/>
    </source>
</evidence>
<dbReference type="eggNOG" id="KOG4749">
    <property type="taxonomic scope" value="Eukaryota"/>
</dbReference>
<dbReference type="EMBL" id="KE504128">
    <property type="protein sequence ID" value="EPT04129.1"/>
    <property type="molecule type" value="Genomic_DNA"/>
</dbReference>
<dbReference type="InterPro" id="IPR043001">
    <property type="entry name" value="IP5_2-K_N_lobe"/>
</dbReference>
<evidence type="ECO:0000313" key="9">
    <source>
        <dbReference type="EMBL" id="EPT04129.1"/>
    </source>
</evidence>
<gene>
    <name evidence="9" type="ORF">FOMPIDRAFT_1058425</name>
</gene>
<dbReference type="GO" id="GO:0032958">
    <property type="term" value="P:inositol phosphate biosynthetic process"/>
    <property type="evidence" value="ECO:0007669"/>
    <property type="project" value="TreeGrafter"/>
</dbReference>
<evidence type="ECO:0000256" key="2">
    <source>
        <dbReference type="ARBA" id="ARBA00012023"/>
    </source>
</evidence>
<proteinExistence type="predicted"/>